<protein>
    <submittedName>
        <fullName evidence="1">Uncharacterized protein</fullName>
    </submittedName>
</protein>
<proteinExistence type="predicted"/>
<comment type="caution">
    <text evidence="1">The sequence shown here is derived from an EMBL/GenBank/DDBJ whole genome shotgun (WGS) entry which is preliminary data.</text>
</comment>
<dbReference type="EMBL" id="JAYKXP010000012">
    <property type="protein sequence ID" value="KAK7051480.1"/>
    <property type="molecule type" value="Genomic_DNA"/>
</dbReference>
<dbReference type="AlphaFoldDB" id="A0AAW0DJB8"/>
<dbReference type="Proteomes" id="UP001383192">
    <property type="component" value="Unassembled WGS sequence"/>
</dbReference>
<reference evidence="1 2" key="1">
    <citation type="submission" date="2024-01" db="EMBL/GenBank/DDBJ databases">
        <title>A draft genome for a cacao thread blight-causing isolate of Paramarasmius palmivorus.</title>
        <authorList>
            <person name="Baruah I.K."/>
            <person name="Bukari Y."/>
            <person name="Amoako-Attah I."/>
            <person name="Meinhardt L.W."/>
            <person name="Bailey B.A."/>
            <person name="Cohen S.P."/>
        </authorList>
    </citation>
    <scope>NUCLEOTIDE SEQUENCE [LARGE SCALE GENOMIC DNA]</scope>
    <source>
        <strain evidence="1 2">GH-12</strain>
    </source>
</reference>
<name>A0AAW0DJB8_9AGAR</name>
<evidence type="ECO:0000313" key="2">
    <source>
        <dbReference type="Proteomes" id="UP001383192"/>
    </source>
</evidence>
<gene>
    <name evidence="1" type="ORF">VNI00_004454</name>
</gene>
<keyword evidence="2" id="KW-1185">Reference proteome</keyword>
<sequence>MSYGGTSTTLFSGIRRGLMLNTVVPKSYRLGATQLQSRHSRAYSPQASNWLGMVGGPQRQHDGDNTSKETESCGLCCFIRLALGLAIPWTSLHYERKSRPLHEDRLWMANGHRYMPHILRWTALAHSENIFQYFDKETVLDEQLNTPSWLFEIYEKLFRPLFDPEDPKTEIMFNQLRAFEDVSACNKHGEDNRKGSEALVEKEKESLRRSIRTIVGLVAATVRREQEDATYHDVLWTCVIHYEASTTIPASLSSLHDSCPSCARERQDLEKKRQASDLNLDHTTDLEILRVKVMAIRRRQRRSRSKEKDPSYERIMPLAGDTIQTLLLTLNDIAAYTSVPYLSDASSLALGILQAVQQCHSNKTDFITLAEKTCELVLEINETCKAIVREKLGNNFSDFQELTSDQVQGHFTPLLQQHLKKLCGIEPSSKSTTFALANETSIG</sequence>
<organism evidence="1 2">
    <name type="scientific">Paramarasmius palmivorus</name>
    <dbReference type="NCBI Taxonomy" id="297713"/>
    <lineage>
        <taxon>Eukaryota</taxon>
        <taxon>Fungi</taxon>
        <taxon>Dikarya</taxon>
        <taxon>Basidiomycota</taxon>
        <taxon>Agaricomycotina</taxon>
        <taxon>Agaricomycetes</taxon>
        <taxon>Agaricomycetidae</taxon>
        <taxon>Agaricales</taxon>
        <taxon>Marasmiineae</taxon>
        <taxon>Marasmiaceae</taxon>
        <taxon>Paramarasmius</taxon>
    </lineage>
</organism>
<accession>A0AAW0DJB8</accession>
<evidence type="ECO:0000313" key="1">
    <source>
        <dbReference type="EMBL" id="KAK7051480.1"/>
    </source>
</evidence>